<organism evidence="1 2">
    <name type="scientific">Avena sativa</name>
    <name type="common">Oat</name>
    <dbReference type="NCBI Taxonomy" id="4498"/>
    <lineage>
        <taxon>Eukaryota</taxon>
        <taxon>Viridiplantae</taxon>
        <taxon>Streptophyta</taxon>
        <taxon>Embryophyta</taxon>
        <taxon>Tracheophyta</taxon>
        <taxon>Spermatophyta</taxon>
        <taxon>Magnoliopsida</taxon>
        <taxon>Liliopsida</taxon>
        <taxon>Poales</taxon>
        <taxon>Poaceae</taxon>
        <taxon>BOP clade</taxon>
        <taxon>Pooideae</taxon>
        <taxon>Poodae</taxon>
        <taxon>Poeae</taxon>
        <taxon>Poeae Chloroplast Group 1 (Aveneae type)</taxon>
        <taxon>Aveninae</taxon>
        <taxon>Avena</taxon>
    </lineage>
</organism>
<proteinExistence type="predicted"/>
<evidence type="ECO:0000313" key="1">
    <source>
        <dbReference type="EnsemblPlants" id="AVESA.00010b.r2.2AG0221670.1.CDS"/>
    </source>
</evidence>
<dbReference type="Proteomes" id="UP001732700">
    <property type="component" value="Chromosome 2A"/>
</dbReference>
<dbReference type="EnsemblPlants" id="AVESA.00010b.r2.2AG0221670.1">
    <property type="protein sequence ID" value="AVESA.00010b.r2.2AG0221670.1.CDS"/>
    <property type="gene ID" value="AVESA.00010b.r2.2AG0221670"/>
</dbReference>
<reference evidence="1" key="1">
    <citation type="submission" date="2021-05" db="EMBL/GenBank/DDBJ databases">
        <authorList>
            <person name="Scholz U."/>
            <person name="Mascher M."/>
            <person name="Fiebig A."/>
        </authorList>
    </citation>
    <scope>NUCLEOTIDE SEQUENCE [LARGE SCALE GENOMIC DNA]</scope>
</reference>
<name>A0ACD5UAS4_AVESA</name>
<reference evidence="1" key="2">
    <citation type="submission" date="2025-09" db="UniProtKB">
        <authorList>
            <consortium name="EnsemblPlants"/>
        </authorList>
    </citation>
    <scope>IDENTIFICATION</scope>
</reference>
<protein>
    <submittedName>
        <fullName evidence="1">Uncharacterized protein</fullName>
    </submittedName>
</protein>
<accession>A0ACD5UAS4</accession>
<keyword evidence="2" id="KW-1185">Reference proteome</keyword>
<sequence length="109" mass="12443">MESLRRRLDGLHSRTNTDLDASLSHASKRFKTQNQACQQLTDEVDKEYKKMSDSIKETAEKIKARYKLITAETRSSTSHVSKVTIPEITKSVEKAIEGLRSRYNISMPV</sequence>
<evidence type="ECO:0000313" key="2">
    <source>
        <dbReference type="Proteomes" id="UP001732700"/>
    </source>
</evidence>